<dbReference type="KEGG" id="cthd:CDO33_18665"/>
<organism evidence="6 7">
    <name type="scientific">Clostridium thermosuccinogenes</name>
    <dbReference type="NCBI Taxonomy" id="84032"/>
    <lineage>
        <taxon>Bacteria</taxon>
        <taxon>Bacillati</taxon>
        <taxon>Bacillota</taxon>
        <taxon>Clostridia</taxon>
        <taxon>Eubacteriales</taxon>
        <taxon>Clostridiaceae</taxon>
        <taxon>Clostridium</taxon>
    </lineage>
</organism>
<name>A0A2K2F9L2_9CLOT</name>
<gene>
    <name evidence="6" type="ORF">CDQ84_17010</name>
</gene>
<keyword evidence="4" id="KW-1133">Transmembrane helix</keyword>
<keyword evidence="7" id="KW-1185">Reference proteome</keyword>
<evidence type="ECO:0000256" key="4">
    <source>
        <dbReference type="SAM" id="Phobius"/>
    </source>
</evidence>
<dbReference type="InterPro" id="IPR009003">
    <property type="entry name" value="Peptidase_S1_PA"/>
</dbReference>
<dbReference type="GO" id="GO:0004252">
    <property type="term" value="F:serine-type endopeptidase activity"/>
    <property type="evidence" value="ECO:0007669"/>
    <property type="project" value="InterPro"/>
</dbReference>
<evidence type="ECO:0000313" key="7">
    <source>
        <dbReference type="Proteomes" id="UP000236151"/>
    </source>
</evidence>
<keyword evidence="3" id="KW-0378">Hydrolase</keyword>
<evidence type="ECO:0000259" key="5">
    <source>
        <dbReference type="SMART" id="SM00228"/>
    </source>
</evidence>
<dbReference type="AlphaFoldDB" id="A0A2K2F9L2"/>
<dbReference type="InterPro" id="IPR001940">
    <property type="entry name" value="Peptidase_S1C"/>
</dbReference>
<dbReference type="PRINTS" id="PR00834">
    <property type="entry name" value="PROTEASES2C"/>
</dbReference>
<dbReference type="RefSeq" id="WP_103082938.1">
    <property type="nucleotide sequence ID" value="NZ_CP021850.1"/>
</dbReference>
<feature type="transmembrane region" description="Helical" evidence="4">
    <location>
        <begin position="12"/>
        <end position="36"/>
    </location>
</feature>
<dbReference type="Proteomes" id="UP000236151">
    <property type="component" value="Unassembled WGS sequence"/>
</dbReference>
<dbReference type="PANTHER" id="PTHR22939:SF129">
    <property type="entry name" value="SERINE PROTEASE HTRA2, MITOCHONDRIAL"/>
    <property type="match status" value="1"/>
</dbReference>
<evidence type="ECO:0000256" key="3">
    <source>
        <dbReference type="ARBA" id="ARBA00022801"/>
    </source>
</evidence>
<dbReference type="Gene3D" id="2.40.10.120">
    <property type="match status" value="1"/>
</dbReference>
<dbReference type="Pfam" id="PF13180">
    <property type="entry name" value="PDZ_2"/>
    <property type="match status" value="1"/>
</dbReference>
<proteinExistence type="inferred from homology"/>
<dbReference type="InterPro" id="IPR001478">
    <property type="entry name" value="PDZ"/>
</dbReference>
<dbReference type="Gene3D" id="2.30.42.10">
    <property type="match status" value="1"/>
</dbReference>
<evidence type="ECO:0000256" key="1">
    <source>
        <dbReference type="ARBA" id="ARBA00010541"/>
    </source>
</evidence>
<dbReference type="InterPro" id="IPR036034">
    <property type="entry name" value="PDZ_sf"/>
</dbReference>
<comment type="caution">
    <text evidence="6">The sequence shown here is derived from an EMBL/GenBank/DDBJ whole genome shotgun (WGS) entry which is preliminary data.</text>
</comment>
<accession>A0A2K2F9L2</accession>
<dbReference type="PANTHER" id="PTHR22939">
    <property type="entry name" value="SERINE PROTEASE FAMILY S1C HTRA-RELATED"/>
    <property type="match status" value="1"/>
</dbReference>
<feature type="domain" description="PDZ" evidence="5">
    <location>
        <begin position="291"/>
        <end position="365"/>
    </location>
</feature>
<dbReference type="GO" id="GO:0006508">
    <property type="term" value="P:proteolysis"/>
    <property type="evidence" value="ECO:0007669"/>
    <property type="project" value="UniProtKB-KW"/>
</dbReference>
<protein>
    <submittedName>
        <fullName evidence="6">Peptidase S1</fullName>
    </submittedName>
</protein>
<keyword evidence="4" id="KW-0812">Transmembrane</keyword>
<dbReference type="Pfam" id="PF13365">
    <property type="entry name" value="Trypsin_2"/>
    <property type="match status" value="1"/>
</dbReference>
<dbReference type="OrthoDB" id="9758917at2"/>
<reference evidence="6 7" key="1">
    <citation type="submission" date="2017-06" db="EMBL/GenBank/DDBJ databases">
        <title>Investigating the central metabolism of Clostridium thermosuccinogenes.</title>
        <authorList>
            <person name="Koendjbiharie J.G."/>
            <person name="van Kranenburg R."/>
        </authorList>
    </citation>
    <scope>NUCLEOTIDE SEQUENCE [LARGE SCALE GENOMIC DNA]</scope>
    <source>
        <strain evidence="6 7">DSM 5806</strain>
    </source>
</reference>
<evidence type="ECO:0000256" key="2">
    <source>
        <dbReference type="ARBA" id="ARBA00022670"/>
    </source>
</evidence>
<sequence length="385" mass="41434">MFEERKRGGFFKIFITALITSLGVGIVMLYAGMLLAQRYLTTPGSPQIEQDINNLPAPQQIAVEVPAASESVVAAVAKTATPGVVGVSVLKVDSNSIYERNTAENWNIGSGVIVTSDGYILTNHHVAGGKNKRIVISLIDGRNIDGTTVWSDPVLDLAIVKIDQKDLPTIKLGDSDNVQVGETAIAIGNPLGLQFQRTVTSGIISALNRTIEIDNNYMEDLIQTDASINPGNSGGPLLNSKGEVIGINTVKVTSAEAIGFAVPINVAKPILAQLIENGEFNEPYMGIFAYDREAITYMDNNYKLDSGIYVVQVDKAGPAYKSGIKEGCIITSVDGRKMDTMMDLRCYIYSKKPGDIINVTHLSKGKTETVQIRLAAKIKDGLVTR</sequence>
<keyword evidence="4" id="KW-0472">Membrane</keyword>
<dbReference type="SUPFAM" id="SSF50156">
    <property type="entry name" value="PDZ domain-like"/>
    <property type="match status" value="1"/>
</dbReference>
<dbReference type="SUPFAM" id="SSF50494">
    <property type="entry name" value="Trypsin-like serine proteases"/>
    <property type="match status" value="1"/>
</dbReference>
<keyword evidence="2" id="KW-0645">Protease</keyword>
<dbReference type="SMART" id="SM00228">
    <property type="entry name" value="PDZ"/>
    <property type="match status" value="1"/>
</dbReference>
<evidence type="ECO:0000313" key="6">
    <source>
        <dbReference type="EMBL" id="PNT95465.1"/>
    </source>
</evidence>
<dbReference type="EMBL" id="NIOJ01000066">
    <property type="protein sequence ID" value="PNT95465.1"/>
    <property type="molecule type" value="Genomic_DNA"/>
</dbReference>
<comment type="similarity">
    <text evidence="1">Belongs to the peptidase S1C family.</text>
</comment>